<feature type="domain" description="FAD-binding FR-type" evidence="15">
    <location>
        <begin position="312"/>
        <end position="433"/>
    </location>
</feature>
<dbReference type="AlphaFoldDB" id="A0A443HTW5"/>
<evidence type="ECO:0000313" key="16">
    <source>
        <dbReference type="EMBL" id="RWQ95204.1"/>
    </source>
</evidence>
<dbReference type="RefSeq" id="XP_028484849.1">
    <property type="nucleotide sequence ID" value="XM_028626957.1"/>
</dbReference>
<evidence type="ECO:0000256" key="10">
    <source>
        <dbReference type="ARBA" id="ARBA00023065"/>
    </source>
</evidence>
<keyword evidence="8 13" id="KW-1133">Transmembrane helix</keyword>
<dbReference type="InterPro" id="IPR017938">
    <property type="entry name" value="Riboflavin_synthase-like_b-brl"/>
</dbReference>
<feature type="transmembrane region" description="Helical" evidence="13">
    <location>
        <begin position="225"/>
        <end position="245"/>
    </location>
</feature>
<evidence type="ECO:0000256" key="11">
    <source>
        <dbReference type="ARBA" id="ARBA00023136"/>
    </source>
</evidence>
<evidence type="ECO:0000259" key="15">
    <source>
        <dbReference type="PROSITE" id="PS51384"/>
    </source>
</evidence>
<dbReference type="Gene3D" id="2.40.30.10">
    <property type="entry name" value="Translation factors"/>
    <property type="match status" value="1"/>
</dbReference>
<organism evidence="16 17">
    <name type="scientific">Byssochlamys spectabilis</name>
    <name type="common">Paecilomyces variotii</name>
    <dbReference type="NCBI Taxonomy" id="264951"/>
    <lineage>
        <taxon>Eukaryota</taxon>
        <taxon>Fungi</taxon>
        <taxon>Dikarya</taxon>
        <taxon>Ascomycota</taxon>
        <taxon>Pezizomycotina</taxon>
        <taxon>Eurotiomycetes</taxon>
        <taxon>Eurotiomycetidae</taxon>
        <taxon>Eurotiales</taxon>
        <taxon>Thermoascaceae</taxon>
        <taxon>Paecilomyces</taxon>
    </lineage>
</organism>
<feature type="signal peptide" evidence="14">
    <location>
        <begin position="1"/>
        <end position="19"/>
    </location>
</feature>
<sequence length="595" mass="65842">MGVLSLGLILLSTAAVVMAEGEEGGAPPFNIHVALAGVYIAVIAGAVAITLAWQAAARMSAYLRKISCLNNPTQRYFVSASTFLGPLKEHLIYAPLFGTRHNRELQLSKSLTLGTVPSRLQTLILFGVVGFNFLFVLVDLDFSSKELWDDFRSRTGAMAVANLIPLVIFAGRNNPLIAILHVSFDTFNFLHRWIARCIVLEAIAHALVTIVPVGQKGGTLAIGQLFQTDAFCLVGLVAVCGFMGLNVHSFSPLRHAFYETFLHTHIALVLVTFGFLWTHLNEYTEQRYFLLPAIIAWAAERTVRLITLFRRNIGNGGTTVAVEALAGNAMRVTLFMARPWTFKPGQHVYLYLPSVGFWTSHPFSVAWSETRSMSLDKESMLTSFDEPSKTMSLVIKRQGGFTDKLYKRAAESVGRPIYLTGFVEGPYGGIHEASSYGTVLLFAGGVGITHPFSFVRELVSGYANGTAAARKVTLAWAIQSPDQVSWVYPWLMDLLEMERCEEVLRVKLFITRPGNTEDMHRLVSETSHPSSRIVLQTLIGRPDPEKLIDEEIEQQVGAMGVMVCGSGSLSDGIRRACRKRQTRTHIDFIEESFSW</sequence>
<evidence type="ECO:0000256" key="12">
    <source>
        <dbReference type="ARBA" id="ARBA00048483"/>
    </source>
</evidence>
<keyword evidence="4" id="KW-0813">Transport</keyword>
<dbReference type="SUPFAM" id="SSF63380">
    <property type="entry name" value="Riboflavin synthase domain-like"/>
    <property type="match status" value="1"/>
</dbReference>
<name>A0A443HTW5_BYSSP</name>
<keyword evidence="6 13" id="KW-0812">Transmembrane</keyword>
<dbReference type="PROSITE" id="PS51384">
    <property type="entry name" value="FAD_FR"/>
    <property type="match status" value="1"/>
</dbReference>
<dbReference type="VEuPathDB" id="FungiDB:C8Q69DRAFT_285390"/>
<feature type="transmembrane region" description="Helical" evidence="13">
    <location>
        <begin position="193"/>
        <end position="213"/>
    </location>
</feature>
<comment type="subcellular location">
    <subcellularLocation>
        <location evidence="1">Cell membrane</location>
        <topology evidence="1">Multi-pass membrane protein</topology>
    </subcellularLocation>
</comment>
<dbReference type="GeneID" id="39596234"/>
<evidence type="ECO:0000256" key="5">
    <source>
        <dbReference type="ARBA" id="ARBA00022475"/>
    </source>
</evidence>
<keyword evidence="5" id="KW-1003">Cell membrane</keyword>
<dbReference type="PANTHER" id="PTHR32361:SF24">
    <property type="entry name" value="REDUCTASE, PUTATIVE (AFU_ORTHOLOGUE AFUA_3G10820)-RELATED"/>
    <property type="match status" value="1"/>
</dbReference>
<dbReference type="GO" id="GO:0006826">
    <property type="term" value="P:iron ion transport"/>
    <property type="evidence" value="ECO:0007669"/>
    <property type="project" value="TreeGrafter"/>
</dbReference>
<feature type="transmembrane region" description="Helical" evidence="13">
    <location>
        <begin position="120"/>
        <end position="138"/>
    </location>
</feature>
<comment type="similarity">
    <text evidence="2">Belongs to the ferric reductase (FRE) family.</text>
</comment>
<evidence type="ECO:0000256" key="6">
    <source>
        <dbReference type="ARBA" id="ARBA00022692"/>
    </source>
</evidence>
<dbReference type="InterPro" id="IPR013112">
    <property type="entry name" value="FAD-bd_8"/>
</dbReference>
<evidence type="ECO:0000256" key="1">
    <source>
        <dbReference type="ARBA" id="ARBA00004651"/>
    </source>
</evidence>
<feature type="chain" id="PRO_5019480625" description="ferric-chelate reductase (NADPH)" evidence="14">
    <location>
        <begin position="20"/>
        <end position="595"/>
    </location>
</feature>
<proteinExistence type="inferred from homology"/>
<keyword evidence="7" id="KW-0249">Electron transport</keyword>
<dbReference type="SFLD" id="SFLDS00052">
    <property type="entry name" value="Ferric_Reductase_Domain"/>
    <property type="match status" value="1"/>
</dbReference>
<dbReference type="InterPro" id="IPR017927">
    <property type="entry name" value="FAD-bd_FR_type"/>
</dbReference>
<comment type="caution">
    <text evidence="16">The sequence shown here is derived from an EMBL/GenBank/DDBJ whole genome shotgun (WGS) entry which is preliminary data.</text>
</comment>
<accession>A0A443HTW5</accession>
<comment type="catalytic activity">
    <reaction evidence="12">
        <text>2 a Fe(II)-siderophore + NADP(+) + H(+) = 2 a Fe(III)-siderophore + NADPH</text>
        <dbReference type="Rhea" id="RHEA:28795"/>
        <dbReference type="Rhea" id="RHEA-COMP:11342"/>
        <dbReference type="Rhea" id="RHEA-COMP:11344"/>
        <dbReference type="ChEBI" id="CHEBI:15378"/>
        <dbReference type="ChEBI" id="CHEBI:29033"/>
        <dbReference type="ChEBI" id="CHEBI:29034"/>
        <dbReference type="ChEBI" id="CHEBI:57783"/>
        <dbReference type="ChEBI" id="CHEBI:58349"/>
        <dbReference type="EC" id="1.16.1.9"/>
    </reaction>
</comment>
<evidence type="ECO:0000256" key="9">
    <source>
        <dbReference type="ARBA" id="ARBA00023002"/>
    </source>
</evidence>
<dbReference type="GO" id="GO:0015677">
    <property type="term" value="P:copper ion import"/>
    <property type="evidence" value="ECO:0007669"/>
    <property type="project" value="TreeGrafter"/>
</dbReference>
<dbReference type="GO" id="GO:0005886">
    <property type="term" value="C:plasma membrane"/>
    <property type="evidence" value="ECO:0007669"/>
    <property type="project" value="UniProtKB-SubCell"/>
</dbReference>
<dbReference type="SUPFAM" id="SSF52343">
    <property type="entry name" value="Ferredoxin reductase-like, C-terminal NADP-linked domain"/>
    <property type="match status" value="1"/>
</dbReference>
<dbReference type="GO" id="GO:0052851">
    <property type="term" value="F:ferric-chelate reductase (NADPH) activity"/>
    <property type="evidence" value="ECO:0007669"/>
    <property type="project" value="UniProtKB-EC"/>
</dbReference>
<dbReference type="PANTHER" id="PTHR32361">
    <property type="entry name" value="FERRIC/CUPRIC REDUCTASE TRANSMEMBRANE COMPONENT"/>
    <property type="match status" value="1"/>
</dbReference>
<gene>
    <name evidence="16" type="ORF">C8Q69DRAFT_285390</name>
</gene>
<evidence type="ECO:0000256" key="3">
    <source>
        <dbReference type="ARBA" id="ARBA00012668"/>
    </source>
</evidence>
<dbReference type="GO" id="GO:0006879">
    <property type="term" value="P:intracellular iron ion homeostasis"/>
    <property type="evidence" value="ECO:0007669"/>
    <property type="project" value="TreeGrafter"/>
</dbReference>
<feature type="transmembrane region" description="Helical" evidence="13">
    <location>
        <begin position="29"/>
        <end position="56"/>
    </location>
</feature>
<keyword evidence="17" id="KW-1185">Reference proteome</keyword>
<evidence type="ECO:0000256" key="8">
    <source>
        <dbReference type="ARBA" id="ARBA00022989"/>
    </source>
</evidence>
<dbReference type="Pfam" id="PF08030">
    <property type="entry name" value="NAD_binding_6"/>
    <property type="match status" value="1"/>
</dbReference>
<keyword evidence="9" id="KW-0560">Oxidoreductase</keyword>
<reference evidence="16 17" key="1">
    <citation type="journal article" date="2018" name="Front. Microbiol.">
        <title>Genomic and genetic insights into a cosmopolitan fungus, Paecilomyces variotii (Eurotiales).</title>
        <authorList>
            <person name="Urquhart A.S."/>
            <person name="Mondo S.J."/>
            <person name="Makela M.R."/>
            <person name="Hane J.K."/>
            <person name="Wiebenga A."/>
            <person name="He G."/>
            <person name="Mihaltcheva S."/>
            <person name="Pangilinan J."/>
            <person name="Lipzen A."/>
            <person name="Barry K."/>
            <person name="de Vries R.P."/>
            <person name="Grigoriev I.V."/>
            <person name="Idnurm A."/>
        </authorList>
    </citation>
    <scope>NUCLEOTIDE SEQUENCE [LARGE SCALE GENOMIC DNA]</scope>
    <source>
        <strain evidence="16 17">CBS 101075</strain>
    </source>
</reference>
<dbReference type="CDD" id="cd06186">
    <property type="entry name" value="NOX_Duox_like_FAD_NADP"/>
    <property type="match status" value="1"/>
</dbReference>
<keyword evidence="10" id="KW-0406">Ion transport</keyword>
<evidence type="ECO:0000256" key="14">
    <source>
        <dbReference type="SAM" id="SignalP"/>
    </source>
</evidence>
<feature type="transmembrane region" description="Helical" evidence="13">
    <location>
        <begin position="257"/>
        <end position="277"/>
    </location>
</feature>
<dbReference type="InterPro" id="IPR013121">
    <property type="entry name" value="Fe_red_NAD-bd_6"/>
</dbReference>
<evidence type="ECO:0000256" key="7">
    <source>
        <dbReference type="ARBA" id="ARBA00022982"/>
    </source>
</evidence>
<evidence type="ECO:0000313" key="17">
    <source>
        <dbReference type="Proteomes" id="UP000283841"/>
    </source>
</evidence>
<feature type="transmembrane region" description="Helical" evidence="13">
    <location>
        <begin position="158"/>
        <end position="181"/>
    </location>
</feature>
<dbReference type="EMBL" id="RCNU01000006">
    <property type="protein sequence ID" value="RWQ95204.1"/>
    <property type="molecule type" value="Genomic_DNA"/>
</dbReference>
<keyword evidence="11 13" id="KW-0472">Membrane</keyword>
<evidence type="ECO:0000256" key="2">
    <source>
        <dbReference type="ARBA" id="ARBA00006278"/>
    </source>
</evidence>
<dbReference type="Pfam" id="PF08022">
    <property type="entry name" value="FAD_binding_8"/>
    <property type="match status" value="1"/>
</dbReference>
<dbReference type="InterPro" id="IPR051410">
    <property type="entry name" value="Ferric/Cupric_Reductase"/>
</dbReference>
<evidence type="ECO:0000256" key="13">
    <source>
        <dbReference type="SAM" id="Phobius"/>
    </source>
</evidence>
<dbReference type="SFLD" id="SFLDG01168">
    <property type="entry name" value="Ferric_reductase_subgroup_(FRE"/>
    <property type="match status" value="1"/>
</dbReference>
<dbReference type="EC" id="1.16.1.9" evidence="3"/>
<dbReference type="Pfam" id="PF01794">
    <property type="entry name" value="Ferric_reduct"/>
    <property type="match status" value="1"/>
</dbReference>
<dbReference type="InterPro" id="IPR013130">
    <property type="entry name" value="Fe3_Rdtase_TM_dom"/>
</dbReference>
<dbReference type="Proteomes" id="UP000283841">
    <property type="component" value="Unassembled WGS sequence"/>
</dbReference>
<dbReference type="InterPro" id="IPR039261">
    <property type="entry name" value="FNR_nucleotide-bd"/>
</dbReference>
<dbReference type="STRING" id="264951.A0A443HTW5"/>
<keyword evidence="14" id="KW-0732">Signal</keyword>
<protein>
    <recommendedName>
        <fullName evidence="3">ferric-chelate reductase (NADPH)</fullName>
        <ecNumber evidence="3">1.16.1.9</ecNumber>
    </recommendedName>
</protein>
<evidence type="ECO:0000256" key="4">
    <source>
        <dbReference type="ARBA" id="ARBA00022448"/>
    </source>
</evidence>
<dbReference type="Gene3D" id="3.40.50.80">
    <property type="entry name" value="Nucleotide-binding domain of ferredoxin-NADP reductase (FNR) module"/>
    <property type="match status" value="1"/>
</dbReference>